<reference evidence="2" key="1">
    <citation type="submission" date="2017-02" db="EMBL/GenBank/DDBJ databases">
        <title>Delving into the versatile metabolic prowess of the omnipresent phylum Bacteroidetes.</title>
        <authorList>
            <person name="Nobu M.K."/>
            <person name="Mei R."/>
            <person name="Narihiro T."/>
            <person name="Kuroda K."/>
            <person name="Liu W.-T."/>
        </authorList>
    </citation>
    <scope>NUCLEOTIDE SEQUENCE</scope>
    <source>
        <strain evidence="2">ADurb.Bin160</strain>
    </source>
</reference>
<keyword evidence="1" id="KW-0472">Membrane</keyword>
<sequence length="68" mass="7057">MIYGSVGLQTRSSVAVVLQANEIDAIEKRSETSITVSVITQVLVFVGAVMVISGGKSSTSITVIINTS</sequence>
<keyword evidence="1" id="KW-0812">Transmembrane</keyword>
<dbReference type="EMBL" id="MWDB01000016">
    <property type="protein sequence ID" value="OQB41463.1"/>
    <property type="molecule type" value="Genomic_DNA"/>
</dbReference>
<gene>
    <name evidence="2" type="ORF">BWY04_00797</name>
</gene>
<feature type="transmembrane region" description="Helical" evidence="1">
    <location>
        <begin position="34"/>
        <end position="52"/>
    </location>
</feature>
<evidence type="ECO:0000313" key="2">
    <source>
        <dbReference type="EMBL" id="OQB41463.1"/>
    </source>
</evidence>
<organism evidence="2">
    <name type="scientific">candidate division CPR1 bacterium ADurb.Bin160</name>
    <dbReference type="NCBI Taxonomy" id="1852826"/>
    <lineage>
        <taxon>Bacteria</taxon>
        <taxon>candidate division CPR1</taxon>
    </lineage>
</organism>
<keyword evidence="1" id="KW-1133">Transmembrane helix</keyword>
<name>A0A1V5ZMI7_9BACT</name>
<dbReference type="AlphaFoldDB" id="A0A1V5ZMI7"/>
<comment type="caution">
    <text evidence="2">The sequence shown here is derived from an EMBL/GenBank/DDBJ whole genome shotgun (WGS) entry which is preliminary data.</text>
</comment>
<protein>
    <submittedName>
        <fullName evidence="2">Uncharacterized protein</fullName>
    </submittedName>
</protein>
<dbReference type="Proteomes" id="UP000485621">
    <property type="component" value="Unassembled WGS sequence"/>
</dbReference>
<evidence type="ECO:0000256" key="1">
    <source>
        <dbReference type="SAM" id="Phobius"/>
    </source>
</evidence>
<accession>A0A1V5ZMI7</accession>
<proteinExistence type="predicted"/>